<organism evidence="1 2">
    <name type="scientific">Sellimonas intestinalis</name>
    <dbReference type="NCBI Taxonomy" id="1653434"/>
    <lineage>
        <taxon>Bacteria</taxon>
        <taxon>Bacillati</taxon>
        <taxon>Bacillota</taxon>
        <taxon>Clostridia</taxon>
        <taxon>Lachnospirales</taxon>
        <taxon>Lachnospiraceae</taxon>
        <taxon>Sellimonas</taxon>
    </lineage>
</organism>
<gene>
    <name evidence="1" type="ORF">DW016_15490</name>
</gene>
<evidence type="ECO:0000313" key="1">
    <source>
        <dbReference type="EMBL" id="RGE84466.1"/>
    </source>
</evidence>
<dbReference type="Proteomes" id="UP000261080">
    <property type="component" value="Unassembled WGS sequence"/>
</dbReference>
<proteinExistence type="predicted"/>
<reference evidence="1 2" key="1">
    <citation type="submission" date="2018-08" db="EMBL/GenBank/DDBJ databases">
        <title>A genome reference for cultivated species of the human gut microbiota.</title>
        <authorList>
            <person name="Zou Y."/>
            <person name="Xue W."/>
            <person name="Luo G."/>
        </authorList>
    </citation>
    <scope>NUCLEOTIDE SEQUENCE [LARGE SCALE GENOMIC DNA]</scope>
    <source>
        <strain evidence="1 2">AF37-2AT</strain>
    </source>
</reference>
<evidence type="ECO:0000313" key="2">
    <source>
        <dbReference type="Proteomes" id="UP000261080"/>
    </source>
</evidence>
<comment type="caution">
    <text evidence="1">The sequence shown here is derived from an EMBL/GenBank/DDBJ whole genome shotgun (WGS) entry which is preliminary data.</text>
</comment>
<dbReference type="AlphaFoldDB" id="A0A3E3JYG3"/>
<keyword evidence="2" id="KW-1185">Reference proteome</keyword>
<accession>A0A3E3JYG3</accession>
<dbReference type="EMBL" id="QVLX01000016">
    <property type="protein sequence ID" value="RGE84466.1"/>
    <property type="molecule type" value="Genomic_DNA"/>
</dbReference>
<name>A0A3E3JYG3_9FIRM</name>
<protein>
    <submittedName>
        <fullName evidence="1">Lactate permease</fullName>
    </submittedName>
</protein>
<sequence>MVMSYHESERDRFDMDFFLSLFPEETEKHISDALMVLDHDGLVSVFIADAIAYITTLHPAAIRDCEENTMLKKGYQYIKEIKSLIG</sequence>